<proteinExistence type="predicted"/>
<dbReference type="EMBL" id="FAOZ01000007">
    <property type="protein sequence ID" value="CUU56192.1"/>
    <property type="molecule type" value="Genomic_DNA"/>
</dbReference>
<evidence type="ECO:0000313" key="2">
    <source>
        <dbReference type="EMBL" id="CUU56192.1"/>
    </source>
</evidence>
<sequence length="112" mass="12555">MDDWGISIHVCGSVSGSEYLRFDCFEDEPHYHYIHPTDDFQVWVPFDEGPNGPMLDWALDCLANRTQEMLRCSGGSYLADFVDLTRLGETCAAVARLARSLNNAKVRPEVAA</sequence>
<feature type="domain" description="DUF7700" evidence="1">
    <location>
        <begin position="2"/>
        <end position="98"/>
    </location>
</feature>
<keyword evidence="3" id="KW-1185">Reference proteome</keyword>
<dbReference type="Pfam" id="PF24777">
    <property type="entry name" value="DUF7700"/>
    <property type="match status" value="1"/>
</dbReference>
<evidence type="ECO:0000313" key="3">
    <source>
        <dbReference type="Proteomes" id="UP000198802"/>
    </source>
</evidence>
<dbReference type="InterPro" id="IPR056117">
    <property type="entry name" value="DUF7700"/>
</dbReference>
<evidence type="ECO:0000259" key="1">
    <source>
        <dbReference type="Pfam" id="PF24777"/>
    </source>
</evidence>
<reference evidence="3" key="1">
    <citation type="submission" date="2015-11" db="EMBL/GenBank/DDBJ databases">
        <authorList>
            <person name="Varghese N."/>
        </authorList>
    </citation>
    <scope>NUCLEOTIDE SEQUENCE [LARGE SCALE GENOMIC DNA]</scope>
    <source>
        <strain evidence="3">DSM 45899</strain>
    </source>
</reference>
<protein>
    <recommendedName>
        <fullName evidence="1">DUF7700 domain-containing protein</fullName>
    </recommendedName>
</protein>
<organism evidence="2 3">
    <name type="scientific">Parafrankia irregularis</name>
    <dbReference type="NCBI Taxonomy" id="795642"/>
    <lineage>
        <taxon>Bacteria</taxon>
        <taxon>Bacillati</taxon>
        <taxon>Actinomycetota</taxon>
        <taxon>Actinomycetes</taxon>
        <taxon>Frankiales</taxon>
        <taxon>Frankiaceae</taxon>
        <taxon>Parafrankia</taxon>
    </lineage>
</organism>
<dbReference type="AlphaFoldDB" id="A0A0S4QKW8"/>
<name>A0A0S4QKW8_9ACTN</name>
<dbReference type="Proteomes" id="UP000198802">
    <property type="component" value="Unassembled WGS sequence"/>
</dbReference>
<accession>A0A0S4QKW8</accession>
<gene>
    <name evidence="2" type="ORF">Ga0074812_10776</name>
</gene>